<dbReference type="GO" id="GO:0005886">
    <property type="term" value="C:plasma membrane"/>
    <property type="evidence" value="ECO:0007669"/>
    <property type="project" value="TreeGrafter"/>
</dbReference>
<accession>A0AAN7T7Q7</accession>
<dbReference type="AlphaFoldDB" id="A0AAN7T7Q7"/>
<feature type="compositionally biased region" description="Basic and acidic residues" evidence="1">
    <location>
        <begin position="286"/>
        <end position="302"/>
    </location>
</feature>
<gene>
    <name evidence="3" type="primary">RIM8</name>
    <name evidence="3" type="ORF">LTR05_001522</name>
</gene>
<dbReference type="EMBL" id="JAVRRJ010000001">
    <property type="protein sequence ID" value="KAK5091339.1"/>
    <property type="molecule type" value="Genomic_DNA"/>
</dbReference>
<evidence type="ECO:0000313" key="4">
    <source>
        <dbReference type="Proteomes" id="UP001309876"/>
    </source>
</evidence>
<dbReference type="PANTHER" id="PTHR11188:SF161">
    <property type="entry name" value="PH-RESPONSE REGULATOR PROTEIN PALF_RIM8"/>
    <property type="match status" value="1"/>
</dbReference>
<feature type="compositionally biased region" description="Polar residues" evidence="1">
    <location>
        <begin position="674"/>
        <end position="689"/>
    </location>
</feature>
<evidence type="ECO:0000313" key="3">
    <source>
        <dbReference type="EMBL" id="KAK5091339.1"/>
    </source>
</evidence>
<feature type="region of interest" description="Disordered" evidence="1">
    <location>
        <begin position="215"/>
        <end position="322"/>
    </location>
</feature>
<feature type="compositionally biased region" description="Basic and acidic residues" evidence="1">
    <location>
        <begin position="624"/>
        <end position="639"/>
    </location>
</feature>
<feature type="region of interest" description="Disordered" evidence="1">
    <location>
        <begin position="598"/>
        <end position="753"/>
    </location>
</feature>
<reference evidence="3 4" key="1">
    <citation type="submission" date="2023-08" db="EMBL/GenBank/DDBJ databases">
        <title>Black Yeasts Isolated from many extreme environments.</title>
        <authorList>
            <person name="Coleine C."/>
            <person name="Stajich J.E."/>
            <person name="Selbmann L."/>
        </authorList>
    </citation>
    <scope>NUCLEOTIDE SEQUENCE [LARGE SCALE GENOMIC DNA]</scope>
    <source>
        <strain evidence="3 4">CCFEE 5910</strain>
    </source>
</reference>
<organism evidence="3 4">
    <name type="scientific">Lithohypha guttulata</name>
    <dbReference type="NCBI Taxonomy" id="1690604"/>
    <lineage>
        <taxon>Eukaryota</taxon>
        <taxon>Fungi</taxon>
        <taxon>Dikarya</taxon>
        <taxon>Ascomycota</taxon>
        <taxon>Pezizomycotina</taxon>
        <taxon>Eurotiomycetes</taxon>
        <taxon>Chaetothyriomycetidae</taxon>
        <taxon>Chaetothyriales</taxon>
        <taxon>Trichomeriaceae</taxon>
        <taxon>Lithohypha</taxon>
    </lineage>
</organism>
<dbReference type="Pfam" id="PF00339">
    <property type="entry name" value="Arrestin_N"/>
    <property type="match status" value="1"/>
</dbReference>
<feature type="compositionally biased region" description="Polar residues" evidence="1">
    <location>
        <begin position="270"/>
        <end position="283"/>
    </location>
</feature>
<dbReference type="PANTHER" id="PTHR11188">
    <property type="entry name" value="ARRESTIN DOMAIN CONTAINING PROTEIN"/>
    <property type="match status" value="1"/>
</dbReference>
<feature type="compositionally biased region" description="Low complexity" evidence="1">
    <location>
        <begin position="724"/>
        <end position="740"/>
    </location>
</feature>
<keyword evidence="4" id="KW-1185">Reference proteome</keyword>
<comment type="caution">
    <text evidence="3">The sequence shown here is derived from an EMBL/GenBank/DDBJ whole genome shotgun (WGS) entry which is preliminary data.</text>
</comment>
<dbReference type="Gene3D" id="2.60.40.640">
    <property type="match status" value="1"/>
</dbReference>
<name>A0AAN7T7Q7_9EURO</name>
<sequence>MPFESLFTNPNPPVERSKSILSRFSNPLTTRAAKLFDLEIHPEHPHKTYRPGDSVKGQITLSVFKGFDITHLAISLHGYARVFKHQCTPGEAKIPPDQLINGKGSHGFEYFGNGTASLFQDEQVLCGSGFLKKQVYKFGFELQFPAYSLPSTLVFERGVVNYMISATVTRPVTIGATTNKIYKVDFKDRIDIESMYTPKSRAIYLEPMSRLGKVKKVKQPHSAGTQSTSITAQDTPSTRTLSRQNTSNSTRTRSSTVLLQAPPLSPSPSEDTVATNATTSTPSLHIVDRESADQPKRSDDSAPRSSTTSNSAHTISATAQIQRHGALPGDYLPVRVRVEHTKPVRGVVIATLYRVGRIDMLPTLPIANRYKDKKPEYEDVYPKSKTGLGGLYFTNGAPNMAFRNDLTQKSTMMIVNPHTKTADVNFKVRIPNEEVAFPTMDNIQGGMISFTYHLEVVIDLTGKLGESRLLPSLTTNGPTFSKAADDRRNLTHEWTDINILDTAPLRRTKNVATFELPLIVGTDDSGRARRTNLQREYSYHDREAGFRGSDPDGYGIEWQSNGHNGYEEHYDYYGYDPNGWYDEYGNLVYDNYHDHYQSLHYPPDTNDPYHNRSTYQYQPPPPEPEEHIDEKSRLRRQEELLLPSQPPEAEPSSSRSATLAPSAPVLDNDGVPASNHTQPSIPITISRASARSGDTIVPDPLTPPPSLPTPTEDKQELERRRLEAQASAPPLDDDSPSGSSHTRSTDAPSAPVIDDEAEYIVQVLNMDANDTLPQYRR</sequence>
<dbReference type="InterPro" id="IPR011021">
    <property type="entry name" value="Arrestin-like_N"/>
</dbReference>
<dbReference type="GO" id="GO:0031625">
    <property type="term" value="F:ubiquitin protein ligase binding"/>
    <property type="evidence" value="ECO:0007669"/>
    <property type="project" value="TreeGrafter"/>
</dbReference>
<protein>
    <submittedName>
        <fullName evidence="3">Ph-response sensor protein</fullName>
    </submittedName>
</protein>
<dbReference type="GO" id="GO:0005829">
    <property type="term" value="C:cytosol"/>
    <property type="evidence" value="ECO:0007669"/>
    <property type="project" value="TreeGrafter"/>
</dbReference>
<dbReference type="GO" id="GO:0070086">
    <property type="term" value="P:ubiquitin-dependent endocytosis"/>
    <property type="evidence" value="ECO:0007669"/>
    <property type="project" value="TreeGrafter"/>
</dbReference>
<dbReference type="InterPro" id="IPR014756">
    <property type="entry name" value="Ig_E-set"/>
</dbReference>
<feature type="compositionally biased region" description="Low complexity" evidence="1">
    <location>
        <begin position="237"/>
        <end position="262"/>
    </location>
</feature>
<feature type="compositionally biased region" description="Polar residues" evidence="1">
    <location>
        <begin position="303"/>
        <end position="321"/>
    </location>
</feature>
<proteinExistence type="predicted"/>
<dbReference type="SUPFAM" id="SSF81296">
    <property type="entry name" value="E set domains"/>
    <property type="match status" value="1"/>
</dbReference>
<feature type="compositionally biased region" description="Basic and acidic residues" evidence="1">
    <location>
        <begin position="711"/>
        <end position="723"/>
    </location>
</feature>
<dbReference type="InterPro" id="IPR050357">
    <property type="entry name" value="Arrestin_domain-protein"/>
</dbReference>
<dbReference type="InterPro" id="IPR014752">
    <property type="entry name" value="Arrestin-like_C"/>
</dbReference>
<dbReference type="Proteomes" id="UP001309876">
    <property type="component" value="Unassembled WGS sequence"/>
</dbReference>
<evidence type="ECO:0000256" key="1">
    <source>
        <dbReference type="SAM" id="MobiDB-lite"/>
    </source>
</evidence>
<evidence type="ECO:0000259" key="2">
    <source>
        <dbReference type="Pfam" id="PF00339"/>
    </source>
</evidence>
<feature type="compositionally biased region" description="Polar residues" evidence="1">
    <location>
        <begin position="222"/>
        <end position="236"/>
    </location>
</feature>
<feature type="domain" description="Arrestin-like N-terminal" evidence="2">
    <location>
        <begin position="40"/>
        <end position="182"/>
    </location>
</feature>
<dbReference type="GO" id="GO:0030674">
    <property type="term" value="F:protein-macromolecule adaptor activity"/>
    <property type="evidence" value="ECO:0007669"/>
    <property type="project" value="TreeGrafter"/>
</dbReference>